<protein>
    <submittedName>
        <fullName evidence="2">Uncharacterized protein</fullName>
    </submittedName>
</protein>
<gene>
    <name evidence="2" type="ORF">PXEA_LOCUS27214</name>
</gene>
<feature type="region of interest" description="Disordered" evidence="1">
    <location>
        <begin position="11"/>
        <end position="30"/>
    </location>
</feature>
<accession>A0A3S5FFT3</accession>
<reference evidence="2" key="1">
    <citation type="submission" date="2018-11" db="EMBL/GenBank/DDBJ databases">
        <authorList>
            <consortium name="Pathogen Informatics"/>
        </authorList>
    </citation>
    <scope>NUCLEOTIDE SEQUENCE</scope>
</reference>
<proteinExistence type="predicted"/>
<dbReference type="Proteomes" id="UP000784294">
    <property type="component" value="Unassembled WGS sequence"/>
</dbReference>
<evidence type="ECO:0000313" key="2">
    <source>
        <dbReference type="EMBL" id="VEL33774.1"/>
    </source>
</evidence>
<feature type="region of interest" description="Disordered" evidence="1">
    <location>
        <begin position="194"/>
        <end position="213"/>
    </location>
</feature>
<keyword evidence="3" id="KW-1185">Reference proteome</keyword>
<evidence type="ECO:0000256" key="1">
    <source>
        <dbReference type="SAM" id="MobiDB-lite"/>
    </source>
</evidence>
<comment type="caution">
    <text evidence="2">The sequence shown here is derived from an EMBL/GenBank/DDBJ whole genome shotgun (WGS) entry which is preliminary data.</text>
</comment>
<name>A0A3S5FFT3_9PLAT</name>
<sequence length="213" mass="23069">MLHLLHFGGWGTDKESSTSTPVHESGSSHEIASLKDDYRIGHDIQQTRTADWAANTAKCIVPVPLIIPRVTEASVSCSNEPIRMPTSGYRGSERRHLRPTTSIDRLAVASATHSTRLRPAAVLGVDFTEPDAKVESISDSISKQTSSFNEIRNIVILPSMLDSDSPPALLGNARTNRRFRPATAVARIAVSKGSLAEASDPVDRDEAPEAQFT</sequence>
<dbReference type="EMBL" id="CAAALY010246370">
    <property type="protein sequence ID" value="VEL33774.1"/>
    <property type="molecule type" value="Genomic_DNA"/>
</dbReference>
<dbReference type="AlphaFoldDB" id="A0A3S5FFT3"/>
<evidence type="ECO:0000313" key="3">
    <source>
        <dbReference type="Proteomes" id="UP000784294"/>
    </source>
</evidence>
<organism evidence="2 3">
    <name type="scientific">Protopolystoma xenopodis</name>
    <dbReference type="NCBI Taxonomy" id="117903"/>
    <lineage>
        <taxon>Eukaryota</taxon>
        <taxon>Metazoa</taxon>
        <taxon>Spiralia</taxon>
        <taxon>Lophotrochozoa</taxon>
        <taxon>Platyhelminthes</taxon>
        <taxon>Monogenea</taxon>
        <taxon>Polyopisthocotylea</taxon>
        <taxon>Polystomatidea</taxon>
        <taxon>Polystomatidae</taxon>
        <taxon>Protopolystoma</taxon>
    </lineage>
</organism>